<keyword evidence="12 24" id="KW-0472">Membrane</keyword>
<dbReference type="GO" id="GO:0043066">
    <property type="term" value="P:negative regulation of apoptotic process"/>
    <property type="evidence" value="ECO:0007669"/>
    <property type="project" value="Ensembl"/>
</dbReference>
<evidence type="ECO:0000256" key="18">
    <source>
        <dbReference type="ARBA" id="ARBA00023288"/>
    </source>
</evidence>
<dbReference type="OrthoDB" id="2101615at2759"/>
<keyword evidence="7 23" id="KW-0812">Transmembrane</keyword>
<dbReference type="InterPro" id="IPR000276">
    <property type="entry name" value="GPCR_Rhodpsn"/>
</dbReference>
<feature type="transmembrane region" description="Helical" evidence="24">
    <location>
        <begin position="381"/>
        <end position="402"/>
    </location>
</feature>
<evidence type="ECO:0000256" key="4">
    <source>
        <dbReference type="ARBA" id="ARBA00022490"/>
    </source>
</evidence>
<evidence type="ECO:0000256" key="8">
    <source>
        <dbReference type="ARBA" id="ARBA00022925"/>
    </source>
</evidence>
<name>F6RGC2_MONDO</name>
<dbReference type="FunFam" id="1.20.1070.10:FF:000225">
    <property type="entry name" value="Opsin 3"/>
    <property type="match status" value="1"/>
</dbReference>
<dbReference type="CTD" id="23596"/>
<dbReference type="HOGENOM" id="CLU_009579_3_0_1"/>
<dbReference type="SUPFAM" id="SSF81321">
    <property type="entry name" value="Family A G protein-coupled receptor-like"/>
    <property type="match status" value="1"/>
</dbReference>
<dbReference type="GO" id="GO:0005737">
    <property type="term" value="C:cytoplasm"/>
    <property type="evidence" value="ECO:0007669"/>
    <property type="project" value="UniProtKB-SubCell"/>
</dbReference>
<dbReference type="GO" id="GO:0046326">
    <property type="term" value="P:positive regulation of D-glucose import"/>
    <property type="evidence" value="ECO:0007669"/>
    <property type="project" value="Ensembl"/>
</dbReference>
<dbReference type="GO" id="GO:1901857">
    <property type="term" value="P:positive regulation of cellular respiration"/>
    <property type="evidence" value="ECO:0007669"/>
    <property type="project" value="Ensembl"/>
</dbReference>
<keyword evidence="15 23" id="KW-0675">Receptor</keyword>
<evidence type="ECO:0000256" key="14">
    <source>
        <dbReference type="ARBA" id="ARBA00023157"/>
    </source>
</evidence>
<feature type="transmembrane region" description="Helical" evidence="24">
    <location>
        <begin position="292"/>
        <end position="313"/>
    </location>
</feature>
<feature type="domain" description="G-protein coupled receptors family 1 profile" evidence="25">
    <location>
        <begin position="148"/>
        <end position="399"/>
    </location>
</feature>
<dbReference type="Ensembl" id="ENSMODT00000008778.4">
    <property type="protein sequence ID" value="ENSMODP00000008608.3"/>
    <property type="gene ID" value="ENSMODG00000006943.4"/>
</dbReference>
<feature type="transmembrane region" description="Helical" evidence="24">
    <location>
        <begin position="178"/>
        <end position="197"/>
    </location>
</feature>
<dbReference type="GO" id="GO:0009637">
    <property type="term" value="P:response to blue light"/>
    <property type="evidence" value="ECO:0007669"/>
    <property type="project" value="Ensembl"/>
</dbReference>
<feature type="transmembrane region" description="Helical" evidence="24">
    <location>
        <begin position="209"/>
        <end position="227"/>
    </location>
</feature>
<keyword evidence="27" id="KW-1185">Reference proteome</keyword>
<dbReference type="GO" id="GO:0005886">
    <property type="term" value="C:plasma membrane"/>
    <property type="evidence" value="ECO:0000318"/>
    <property type="project" value="GO_Central"/>
</dbReference>
<evidence type="ECO:0000256" key="12">
    <source>
        <dbReference type="ARBA" id="ARBA00023136"/>
    </source>
</evidence>
<comment type="subunit">
    <text evidence="19">Interacts with MC1R; the interaction results in a decrease in MC1R-mediated cAMP signaling and ultimately a decrease in melanin production in melanocytes.</text>
</comment>
<evidence type="ECO:0000256" key="16">
    <source>
        <dbReference type="ARBA" id="ARBA00023180"/>
    </source>
</evidence>
<keyword evidence="11 23" id="KW-0297">G-protein coupled receptor</keyword>
<accession>F6RGC2</accession>
<keyword evidence="4" id="KW-0963">Cytoplasm</keyword>
<dbReference type="GeneTree" id="ENSGT01150000286935"/>
<evidence type="ECO:0000256" key="13">
    <source>
        <dbReference type="ARBA" id="ARBA00023139"/>
    </source>
</evidence>
<organism evidence="26 27">
    <name type="scientific">Monodelphis domestica</name>
    <name type="common">Gray short-tailed opossum</name>
    <dbReference type="NCBI Taxonomy" id="13616"/>
    <lineage>
        <taxon>Eukaryota</taxon>
        <taxon>Metazoa</taxon>
        <taxon>Chordata</taxon>
        <taxon>Craniata</taxon>
        <taxon>Vertebrata</taxon>
        <taxon>Euteleostomi</taxon>
        <taxon>Mammalia</taxon>
        <taxon>Metatheria</taxon>
        <taxon>Didelphimorphia</taxon>
        <taxon>Didelphidae</taxon>
        <taxon>Monodelphis</taxon>
    </lineage>
</organism>
<dbReference type="Bgee" id="ENSMODG00000006943">
    <property type="expression patterns" value="Expressed in spermatid and 11 other cell types or tissues"/>
</dbReference>
<dbReference type="GO" id="GO:0005502">
    <property type="term" value="F:11-cis retinal binding"/>
    <property type="evidence" value="ECO:0007669"/>
    <property type="project" value="Ensembl"/>
</dbReference>
<reference evidence="26" key="3">
    <citation type="submission" date="2025-09" db="UniProtKB">
        <authorList>
            <consortium name="Ensembl"/>
        </authorList>
    </citation>
    <scope>IDENTIFICATION</scope>
</reference>
<dbReference type="GeneID" id="100027705"/>
<dbReference type="Proteomes" id="UP000002280">
    <property type="component" value="Chromosome 2"/>
</dbReference>
<evidence type="ECO:0000256" key="20">
    <source>
        <dbReference type="ARBA" id="ARBA00072211"/>
    </source>
</evidence>
<dbReference type="RefSeq" id="XP_016285716.1">
    <property type="nucleotide sequence ID" value="XM_016430230.2"/>
</dbReference>
<evidence type="ECO:0000256" key="11">
    <source>
        <dbReference type="ARBA" id="ARBA00023040"/>
    </source>
</evidence>
<proteinExistence type="inferred from homology"/>
<evidence type="ECO:0000313" key="26">
    <source>
        <dbReference type="Ensembl" id="ENSMODP00000008608.3"/>
    </source>
</evidence>
<protein>
    <recommendedName>
        <fullName evidence="20">Opsin-3</fullName>
    </recommendedName>
    <alternativeName>
        <fullName evidence="22">Encephalopsin</fullName>
    </alternativeName>
    <alternativeName>
        <fullName evidence="21">Panopsin</fullName>
    </alternativeName>
</protein>
<keyword evidence="13" id="KW-0564">Palmitate</keyword>
<dbReference type="Gene3D" id="1.20.1070.10">
    <property type="entry name" value="Rhodopsin 7-helix transmembrane proteins"/>
    <property type="match status" value="1"/>
</dbReference>
<keyword evidence="9 24" id="KW-1133">Transmembrane helix</keyword>
<dbReference type="GO" id="GO:0048023">
    <property type="term" value="P:positive regulation of melanin biosynthetic process"/>
    <property type="evidence" value="ECO:0007669"/>
    <property type="project" value="Ensembl"/>
</dbReference>
<dbReference type="InterPro" id="IPR017452">
    <property type="entry name" value="GPCR_Rhodpsn_7TM"/>
</dbReference>
<dbReference type="GO" id="GO:0007186">
    <property type="term" value="P:G protein-coupled receptor signaling pathway"/>
    <property type="evidence" value="ECO:0000318"/>
    <property type="project" value="GO_Central"/>
</dbReference>
<dbReference type="eggNOG" id="KOG3656">
    <property type="taxonomic scope" value="Eukaryota"/>
</dbReference>
<evidence type="ECO:0000256" key="5">
    <source>
        <dbReference type="ARBA" id="ARBA00022543"/>
    </source>
</evidence>
<dbReference type="PROSITE" id="PS50262">
    <property type="entry name" value="G_PROTEIN_RECEP_F1_2"/>
    <property type="match status" value="1"/>
</dbReference>
<keyword evidence="18" id="KW-0449">Lipoprotein</keyword>
<evidence type="ECO:0000256" key="15">
    <source>
        <dbReference type="ARBA" id="ARBA00023170"/>
    </source>
</evidence>
<dbReference type="PROSITE" id="PS00237">
    <property type="entry name" value="G_PROTEIN_RECEP_F1_1"/>
    <property type="match status" value="1"/>
</dbReference>
<dbReference type="GO" id="GO:0005503">
    <property type="term" value="F:all-trans retinal binding"/>
    <property type="evidence" value="ECO:0007669"/>
    <property type="project" value="Ensembl"/>
</dbReference>
<dbReference type="PROSITE" id="PS00238">
    <property type="entry name" value="OPSIN"/>
    <property type="match status" value="1"/>
</dbReference>
<gene>
    <name evidence="26" type="primary">OPN3</name>
</gene>
<evidence type="ECO:0000256" key="2">
    <source>
        <dbReference type="ARBA" id="ARBA00004651"/>
    </source>
</evidence>
<dbReference type="InterPro" id="IPR050125">
    <property type="entry name" value="GPCR_opsins"/>
</dbReference>
<dbReference type="OMA" id="GRKTEEY"/>
<keyword evidence="3" id="KW-1003">Cell membrane</keyword>
<evidence type="ECO:0000256" key="1">
    <source>
        <dbReference type="ARBA" id="ARBA00004496"/>
    </source>
</evidence>
<dbReference type="FunCoup" id="F6RGC2">
    <property type="interactions" value="458"/>
</dbReference>
<evidence type="ECO:0000256" key="24">
    <source>
        <dbReference type="SAM" id="Phobius"/>
    </source>
</evidence>
<dbReference type="GO" id="GO:0001750">
    <property type="term" value="C:photoreceptor outer segment"/>
    <property type="evidence" value="ECO:0000318"/>
    <property type="project" value="GO_Central"/>
</dbReference>
<evidence type="ECO:0000256" key="19">
    <source>
        <dbReference type="ARBA" id="ARBA00062265"/>
    </source>
</evidence>
<keyword evidence="6" id="KW-0716">Sensory transduction</keyword>
<dbReference type="GO" id="GO:0071492">
    <property type="term" value="P:cellular response to UV-A"/>
    <property type="evidence" value="ECO:0007669"/>
    <property type="project" value="Ensembl"/>
</dbReference>
<feature type="transmembrane region" description="Helical" evidence="24">
    <location>
        <begin position="247"/>
        <end position="266"/>
    </location>
</feature>
<evidence type="ECO:0000256" key="21">
    <source>
        <dbReference type="ARBA" id="ARBA00079531"/>
    </source>
</evidence>
<keyword evidence="10" id="KW-0157">Chromophore</keyword>
<dbReference type="Pfam" id="PF00001">
    <property type="entry name" value="7tm_1"/>
    <property type="match status" value="1"/>
</dbReference>
<evidence type="ECO:0000256" key="22">
    <source>
        <dbReference type="ARBA" id="ARBA00083377"/>
    </source>
</evidence>
<dbReference type="GO" id="GO:0008020">
    <property type="term" value="F:G protein-coupled photoreceptor activity"/>
    <property type="evidence" value="ECO:0000318"/>
    <property type="project" value="GO_Central"/>
</dbReference>
<evidence type="ECO:0000259" key="25">
    <source>
        <dbReference type="PROSITE" id="PS50262"/>
    </source>
</evidence>
<dbReference type="GO" id="GO:0048022">
    <property type="term" value="P:negative regulation of melanin biosynthetic process"/>
    <property type="evidence" value="ECO:0007669"/>
    <property type="project" value="Ensembl"/>
</dbReference>
<dbReference type="AlphaFoldDB" id="F6RGC2"/>
<reference evidence="26" key="2">
    <citation type="submission" date="2025-08" db="UniProtKB">
        <authorList>
            <consortium name="Ensembl"/>
        </authorList>
    </citation>
    <scope>IDENTIFICATION</scope>
</reference>
<dbReference type="PANTHER" id="PTHR24240">
    <property type="entry name" value="OPSIN"/>
    <property type="match status" value="1"/>
</dbReference>
<evidence type="ECO:0000256" key="23">
    <source>
        <dbReference type="RuleBase" id="RU000688"/>
    </source>
</evidence>
<keyword evidence="16" id="KW-0325">Glycoprotein</keyword>
<comment type="similarity">
    <text evidence="23">Belongs to the G-protein coupled receptor 1 family.</text>
</comment>
<keyword evidence="17 23" id="KW-0807">Transducer</keyword>
<evidence type="ECO:0000313" key="27">
    <source>
        <dbReference type="Proteomes" id="UP000002280"/>
    </source>
</evidence>
<evidence type="ECO:0000256" key="3">
    <source>
        <dbReference type="ARBA" id="ARBA00022475"/>
    </source>
</evidence>
<evidence type="ECO:0000256" key="10">
    <source>
        <dbReference type="ARBA" id="ARBA00022991"/>
    </source>
</evidence>
<dbReference type="CDD" id="cd15078">
    <property type="entry name" value="7tmA_Encephalopsin"/>
    <property type="match status" value="1"/>
</dbReference>
<evidence type="ECO:0000256" key="7">
    <source>
        <dbReference type="ARBA" id="ARBA00022692"/>
    </source>
</evidence>
<dbReference type="InterPro" id="IPR027430">
    <property type="entry name" value="Retinal_BS"/>
</dbReference>
<dbReference type="InParanoid" id="F6RGC2"/>
<sequence>MGRLPRARSGGEWVDCLFSHSHWRLSWERRGGSGGGCCCCCCCSFNSLWPQCAQELEPEPEPRPGCWQQLEALAPRTASFLAMYSDNSSDDGGGGYWGSGRAGGASGTGVTGEPGPEGSPRQAPLFSPGTYELLALLIATIGLLGLCNNLLVLVLYYKFQRLRTPTHLFLVNISFNDLLVSLFGVTFTFVSCLRSGWVWDSVGCAWDGFSNTLFGIVSIMTLTVLAYERYNRIVHAKVINFSWAWRAITYIWLYSLVWTGAPLLGWNRYTLEIHGLGCSVDWKSKDPNDSSFVIFLFFGCLMLPVGVMAYCYGHILYAIRMLRCVEELQTIQVIKILRYEKKVAKMCFLMIAIFLFCWMPYAVICLLVANGYGSLVTPTVAIIASLFAKSSTAYNPIIYIFMSRKFRRCLLQLLCFRLLKFQQPKKDRPVIRTEKQIRPIVMSQKVGDRPKKKVTFSSSSIIFIITSDETQMIDENDKNSGTKDNCLTCWYSIFHEPQSEFLDRLRREEPKKKFSQKVLLKVTFMD</sequence>
<dbReference type="GO" id="GO:0071482">
    <property type="term" value="P:cellular response to light stimulus"/>
    <property type="evidence" value="ECO:0000318"/>
    <property type="project" value="GO_Central"/>
</dbReference>
<comment type="subcellular location">
    <subcellularLocation>
        <location evidence="2">Cell membrane</location>
        <topology evidence="2">Multi-pass membrane protein</topology>
    </subcellularLocation>
    <subcellularLocation>
        <location evidence="1">Cytoplasm</location>
    </subcellularLocation>
</comment>
<dbReference type="GO" id="GO:0007602">
    <property type="term" value="P:phototransduction"/>
    <property type="evidence" value="ECO:0000318"/>
    <property type="project" value="GO_Central"/>
</dbReference>
<keyword evidence="8" id="KW-0681">Retinal protein</keyword>
<keyword evidence="5" id="KW-0600">Photoreceptor protein</keyword>
<reference evidence="26 27" key="1">
    <citation type="journal article" date="2007" name="Nature">
        <title>Genome of the marsupial Monodelphis domestica reveals innovation in non-coding sequences.</title>
        <authorList>
            <person name="Mikkelsen T.S."/>
            <person name="Wakefield M.J."/>
            <person name="Aken B."/>
            <person name="Amemiya C.T."/>
            <person name="Chang J.L."/>
            <person name="Duke S."/>
            <person name="Garber M."/>
            <person name="Gentles A.J."/>
            <person name="Goodstadt L."/>
            <person name="Heger A."/>
            <person name="Jurka J."/>
            <person name="Kamal M."/>
            <person name="Mauceli E."/>
            <person name="Searle S.M."/>
            <person name="Sharpe T."/>
            <person name="Baker M.L."/>
            <person name="Batzer M.A."/>
            <person name="Benos P.V."/>
            <person name="Belov K."/>
            <person name="Clamp M."/>
            <person name="Cook A."/>
            <person name="Cuff J."/>
            <person name="Das R."/>
            <person name="Davidow L."/>
            <person name="Deakin J.E."/>
            <person name="Fazzari M.J."/>
            <person name="Glass J.L."/>
            <person name="Grabherr M."/>
            <person name="Greally J.M."/>
            <person name="Gu W."/>
            <person name="Hore T.A."/>
            <person name="Huttley G.A."/>
            <person name="Kleber M."/>
            <person name="Jirtle R.L."/>
            <person name="Koina E."/>
            <person name="Lee J.T."/>
            <person name="Mahony S."/>
            <person name="Marra M.A."/>
            <person name="Miller R.D."/>
            <person name="Nicholls R.D."/>
            <person name="Oda M."/>
            <person name="Papenfuss A.T."/>
            <person name="Parra Z.E."/>
            <person name="Pollock D.D."/>
            <person name="Ray D.A."/>
            <person name="Schein J.E."/>
            <person name="Speed T.P."/>
            <person name="Thompson K."/>
            <person name="VandeBerg J.L."/>
            <person name="Wade C.M."/>
            <person name="Walker J.A."/>
            <person name="Waters P.D."/>
            <person name="Webber C."/>
            <person name="Weidman J.R."/>
            <person name="Xie X."/>
            <person name="Zody M.C."/>
            <person name="Baldwin J."/>
            <person name="Abdouelleil A."/>
            <person name="Abdulkadir J."/>
            <person name="Abebe A."/>
            <person name="Abera B."/>
            <person name="Abreu J."/>
            <person name="Acer S.C."/>
            <person name="Aftuck L."/>
            <person name="Alexander A."/>
            <person name="An P."/>
            <person name="Anderson E."/>
            <person name="Anderson S."/>
            <person name="Arachi H."/>
            <person name="Azer M."/>
            <person name="Bachantsang P."/>
            <person name="Barry A."/>
            <person name="Bayul T."/>
            <person name="Berlin A."/>
            <person name="Bessette D."/>
            <person name="Bloom T."/>
            <person name="Bloom T."/>
            <person name="Boguslavskiy L."/>
            <person name="Bonnet C."/>
            <person name="Boukhgalter B."/>
            <person name="Bourzgui I."/>
            <person name="Brown A."/>
            <person name="Cahill P."/>
            <person name="Channer S."/>
            <person name="Cheshatsang Y."/>
            <person name="Chuda L."/>
            <person name="Citroen M."/>
            <person name="Collymore A."/>
            <person name="Cooke P."/>
            <person name="Costello M."/>
            <person name="D'Aco K."/>
            <person name="Daza R."/>
            <person name="De Haan G."/>
            <person name="DeGray S."/>
            <person name="DeMaso C."/>
            <person name="Dhargay N."/>
            <person name="Dooley K."/>
            <person name="Dooley E."/>
            <person name="Doricent M."/>
            <person name="Dorje P."/>
            <person name="Dorjee K."/>
            <person name="Dupes A."/>
            <person name="Elong R."/>
            <person name="Falk J."/>
            <person name="Farina A."/>
            <person name="Faro S."/>
            <person name="Ferguson D."/>
            <person name="Fisher S."/>
            <person name="Foley C.D."/>
            <person name="Franke A."/>
            <person name="Friedrich D."/>
            <person name="Gadbois L."/>
            <person name="Gearin G."/>
            <person name="Gearin C.R."/>
            <person name="Giannoukos G."/>
            <person name="Goode T."/>
            <person name="Graham J."/>
            <person name="Grandbois E."/>
            <person name="Grewal S."/>
            <person name="Gyaltsen K."/>
            <person name="Hafez N."/>
            <person name="Hagos B."/>
            <person name="Hall J."/>
            <person name="Henson C."/>
            <person name="Hollinger A."/>
            <person name="Honan T."/>
            <person name="Huard M.D."/>
            <person name="Hughes L."/>
            <person name="Hurhula B."/>
            <person name="Husby M.E."/>
            <person name="Kamat A."/>
            <person name="Kanga B."/>
            <person name="Kashin S."/>
            <person name="Khazanovich D."/>
            <person name="Kisner P."/>
            <person name="Lance K."/>
            <person name="Lara M."/>
            <person name="Lee W."/>
            <person name="Lennon N."/>
            <person name="Letendre F."/>
            <person name="LeVine R."/>
            <person name="Lipovsky A."/>
            <person name="Liu X."/>
            <person name="Liu J."/>
            <person name="Liu S."/>
            <person name="Lokyitsang T."/>
            <person name="Lokyitsang Y."/>
            <person name="Lubonja R."/>
            <person name="Lui A."/>
            <person name="MacDonald P."/>
            <person name="Magnisalis V."/>
            <person name="Maru K."/>
            <person name="Matthews C."/>
            <person name="McCusker W."/>
            <person name="McDonough S."/>
            <person name="Mehta T."/>
            <person name="Meldrim J."/>
            <person name="Meneus L."/>
            <person name="Mihai O."/>
            <person name="Mihalev A."/>
            <person name="Mihova T."/>
            <person name="Mittelman R."/>
            <person name="Mlenga V."/>
            <person name="Montmayeur A."/>
            <person name="Mulrain L."/>
            <person name="Navidi A."/>
            <person name="Naylor J."/>
            <person name="Negash T."/>
            <person name="Nguyen T."/>
            <person name="Nguyen N."/>
            <person name="Nicol R."/>
            <person name="Norbu C."/>
            <person name="Norbu N."/>
            <person name="Novod N."/>
            <person name="O'Neill B."/>
            <person name="Osman S."/>
            <person name="Markiewicz E."/>
            <person name="Oyono O.L."/>
            <person name="Patti C."/>
            <person name="Phunkhang P."/>
            <person name="Pierre F."/>
            <person name="Priest M."/>
            <person name="Raghuraman S."/>
            <person name="Rege F."/>
            <person name="Reyes R."/>
            <person name="Rise C."/>
            <person name="Rogov P."/>
            <person name="Ross K."/>
            <person name="Ryan E."/>
            <person name="Settipalli S."/>
            <person name="Shea T."/>
            <person name="Sherpa N."/>
            <person name="Shi L."/>
            <person name="Shih D."/>
            <person name="Sparrow T."/>
            <person name="Spaulding J."/>
            <person name="Stalker J."/>
            <person name="Stange-Thomann N."/>
            <person name="Stavropoulos S."/>
            <person name="Stone C."/>
            <person name="Strader C."/>
            <person name="Tesfaye S."/>
            <person name="Thomson T."/>
            <person name="Thoulutsang Y."/>
            <person name="Thoulutsang D."/>
            <person name="Topham K."/>
            <person name="Topping I."/>
            <person name="Tsamla T."/>
            <person name="Vassiliev H."/>
            <person name="Vo A."/>
            <person name="Wangchuk T."/>
            <person name="Wangdi T."/>
            <person name="Weiand M."/>
            <person name="Wilkinson J."/>
            <person name="Wilson A."/>
            <person name="Yadav S."/>
            <person name="Young G."/>
            <person name="Yu Q."/>
            <person name="Zembek L."/>
            <person name="Zhong D."/>
            <person name="Zimmer A."/>
            <person name="Zwirko Z."/>
            <person name="Jaffe D.B."/>
            <person name="Alvarez P."/>
            <person name="Brockman W."/>
            <person name="Butler J."/>
            <person name="Chin C."/>
            <person name="Gnerre S."/>
            <person name="MacCallum I."/>
            <person name="Graves J.A."/>
            <person name="Ponting C.P."/>
            <person name="Breen M."/>
            <person name="Samollow P.B."/>
            <person name="Lander E.S."/>
            <person name="Lindblad-Toh K."/>
        </authorList>
    </citation>
    <scope>NUCLEOTIDE SEQUENCE [LARGE SCALE GENOMIC DNA]</scope>
</reference>
<dbReference type="GO" id="GO:0030216">
    <property type="term" value="P:keratinocyte differentiation"/>
    <property type="evidence" value="ECO:0007669"/>
    <property type="project" value="Ensembl"/>
</dbReference>
<dbReference type="STRING" id="13616.ENSMODP00000008608"/>
<evidence type="ECO:0000256" key="9">
    <source>
        <dbReference type="ARBA" id="ARBA00022989"/>
    </source>
</evidence>
<keyword evidence="14" id="KW-1015">Disulfide bond</keyword>
<dbReference type="PRINTS" id="PR00237">
    <property type="entry name" value="GPCRRHODOPSN"/>
</dbReference>
<feature type="transmembrane region" description="Helical" evidence="24">
    <location>
        <begin position="347"/>
        <end position="369"/>
    </location>
</feature>
<evidence type="ECO:0000256" key="6">
    <source>
        <dbReference type="ARBA" id="ARBA00022606"/>
    </source>
</evidence>
<evidence type="ECO:0000256" key="17">
    <source>
        <dbReference type="ARBA" id="ARBA00023224"/>
    </source>
</evidence>
<feature type="transmembrane region" description="Helical" evidence="24">
    <location>
        <begin position="133"/>
        <end position="157"/>
    </location>
</feature>